<dbReference type="EMBL" id="NFLJ01000006">
    <property type="protein sequence ID" value="OUQ35787.1"/>
    <property type="molecule type" value="Genomic_DNA"/>
</dbReference>
<dbReference type="OrthoDB" id="1654515at2"/>
<keyword evidence="3" id="KW-1185">Reference proteome</keyword>
<name>A0A1Y4T0S9_9FIRM</name>
<sequence length="138" mass="16431">MKNKKVMTMIIFIVLIVIGTLFYVYSKNQNSFVENWDIKLPDKTVSIYHQYPESSFHNDGVYYEVYDMSHQELNISLQAQKNQKVEQNFNQCVKEINIPEKYLPDFSKDYEYYIKNKDGGYIILIVQNSRLFITAFDL</sequence>
<accession>A0A1Y4T0S9</accession>
<evidence type="ECO:0000313" key="3">
    <source>
        <dbReference type="Proteomes" id="UP000195305"/>
    </source>
</evidence>
<keyword evidence="1" id="KW-0472">Membrane</keyword>
<keyword evidence="1" id="KW-1133">Transmembrane helix</keyword>
<dbReference type="RefSeq" id="WP_087357334.1">
    <property type="nucleotide sequence ID" value="NZ_AP031415.1"/>
</dbReference>
<evidence type="ECO:0000256" key="1">
    <source>
        <dbReference type="SAM" id="Phobius"/>
    </source>
</evidence>
<dbReference type="Proteomes" id="UP000195305">
    <property type="component" value="Unassembled WGS sequence"/>
</dbReference>
<reference evidence="2 3" key="1">
    <citation type="journal article" date="2018" name="BMC Genomics">
        <title>Whole genome sequencing and function prediction of 133 gut anaerobes isolated from chicken caecum in pure cultures.</title>
        <authorList>
            <person name="Medvecky M."/>
            <person name="Cejkova D."/>
            <person name="Polansky O."/>
            <person name="Karasova D."/>
            <person name="Kubasova T."/>
            <person name="Cizek A."/>
            <person name="Rychlik I."/>
        </authorList>
    </citation>
    <scope>NUCLEOTIDE SEQUENCE [LARGE SCALE GENOMIC DNA]</scope>
    <source>
        <strain evidence="2 3">An13</strain>
    </source>
</reference>
<evidence type="ECO:0000313" key="2">
    <source>
        <dbReference type="EMBL" id="OUQ35787.1"/>
    </source>
</evidence>
<keyword evidence="1" id="KW-0812">Transmembrane</keyword>
<proteinExistence type="predicted"/>
<comment type="caution">
    <text evidence="2">The sequence shown here is derived from an EMBL/GenBank/DDBJ whole genome shotgun (WGS) entry which is preliminary data.</text>
</comment>
<gene>
    <name evidence="2" type="ORF">B5E75_03125</name>
</gene>
<protein>
    <submittedName>
        <fullName evidence="2">Uncharacterized protein</fullName>
    </submittedName>
</protein>
<organism evidence="2 3">
    <name type="scientific">Massilimicrobiota timonensis</name>
    <dbReference type="NCBI Taxonomy" id="1776392"/>
    <lineage>
        <taxon>Bacteria</taxon>
        <taxon>Bacillati</taxon>
        <taxon>Bacillota</taxon>
        <taxon>Erysipelotrichia</taxon>
        <taxon>Erysipelotrichales</taxon>
        <taxon>Erysipelotrichaceae</taxon>
        <taxon>Massilimicrobiota</taxon>
    </lineage>
</organism>
<feature type="transmembrane region" description="Helical" evidence="1">
    <location>
        <begin position="6"/>
        <end position="25"/>
    </location>
</feature>
<dbReference type="AlphaFoldDB" id="A0A1Y4T0S9"/>